<feature type="region of interest" description="Disordered" evidence="1">
    <location>
        <begin position="1"/>
        <end position="57"/>
    </location>
</feature>
<dbReference type="SMART" id="SM01321">
    <property type="entry name" value="Y1_Tnp"/>
    <property type="match status" value="1"/>
</dbReference>
<organism evidence="3 4">
    <name type="scientific">Comamonas serinivorans</name>
    <dbReference type="NCBI Taxonomy" id="1082851"/>
    <lineage>
        <taxon>Bacteria</taxon>
        <taxon>Pseudomonadati</taxon>
        <taxon>Pseudomonadota</taxon>
        <taxon>Betaproteobacteria</taxon>
        <taxon>Burkholderiales</taxon>
        <taxon>Comamonadaceae</taxon>
        <taxon>Comamonas</taxon>
    </lineage>
</organism>
<dbReference type="InterPro" id="IPR002686">
    <property type="entry name" value="Transposase_17"/>
</dbReference>
<keyword evidence="4" id="KW-1185">Reference proteome</keyword>
<dbReference type="EMBL" id="CP021455">
    <property type="protein sequence ID" value="ARU03885.1"/>
    <property type="molecule type" value="Genomic_DNA"/>
</dbReference>
<dbReference type="Gene3D" id="3.30.70.1290">
    <property type="entry name" value="Transposase IS200-like"/>
    <property type="match status" value="1"/>
</dbReference>
<sequence>MRRRGANGGTPAVPSRTCGSATCRHGHPPGLQARRDGRAQPASDRGPRRVSRRGTIDASRAWGGEMARLNRLAAGGLPHHVLQRGHNAQPVALDAADHVQLLALAGEMARTTSVQIHGFALVPGAVHWLLTPQTEAGVSLFMQALGRRYGRYFNARHQRRGSLWDGRFRSMVFQPERHMLDHLLYVDTLPVRLGLVPRAEDHAWSSATHHLGEGGEPWLVAPPAYWALGNTPFERELRYRARLNEGVSAALAERIAQAVTSGWAMGDEAFLSQLTQQVGRRVQPGRRGRPRRGAADGMVEPT</sequence>
<feature type="region of interest" description="Disordered" evidence="1">
    <location>
        <begin position="278"/>
        <end position="302"/>
    </location>
</feature>
<feature type="compositionally biased region" description="Basic residues" evidence="1">
    <location>
        <begin position="283"/>
        <end position="292"/>
    </location>
</feature>
<feature type="domain" description="Transposase IS200-like" evidence="2">
    <location>
        <begin position="74"/>
        <end position="189"/>
    </location>
</feature>
<evidence type="ECO:0000256" key="1">
    <source>
        <dbReference type="SAM" id="MobiDB-lite"/>
    </source>
</evidence>
<accession>A0A1Y0EJS5</accession>
<dbReference type="PANTHER" id="PTHR34322">
    <property type="entry name" value="TRANSPOSASE, Y1_TNP DOMAIN-CONTAINING"/>
    <property type="match status" value="1"/>
</dbReference>
<dbReference type="InterPro" id="IPR036515">
    <property type="entry name" value="Transposase_17_sf"/>
</dbReference>
<evidence type="ECO:0000313" key="4">
    <source>
        <dbReference type="Proteomes" id="UP000196138"/>
    </source>
</evidence>
<dbReference type="SUPFAM" id="SSF143422">
    <property type="entry name" value="Transposase IS200-like"/>
    <property type="match status" value="1"/>
</dbReference>
<dbReference type="GO" id="GO:0006313">
    <property type="term" value="P:DNA transposition"/>
    <property type="evidence" value="ECO:0007669"/>
    <property type="project" value="InterPro"/>
</dbReference>
<dbReference type="GO" id="GO:0004803">
    <property type="term" value="F:transposase activity"/>
    <property type="evidence" value="ECO:0007669"/>
    <property type="project" value="InterPro"/>
</dbReference>
<dbReference type="Proteomes" id="UP000196138">
    <property type="component" value="Chromosome"/>
</dbReference>
<protein>
    <recommendedName>
        <fullName evidence="2">Transposase IS200-like domain-containing protein</fullName>
    </recommendedName>
</protein>
<name>A0A1Y0EJS5_9BURK</name>
<dbReference type="GO" id="GO:0003677">
    <property type="term" value="F:DNA binding"/>
    <property type="evidence" value="ECO:0007669"/>
    <property type="project" value="InterPro"/>
</dbReference>
<evidence type="ECO:0000259" key="2">
    <source>
        <dbReference type="SMART" id="SM01321"/>
    </source>
</evidence>
<dbReference type="PANTHER" id="PTHR34322:SF2">
    <property type="entry name" value="TRANSPOSASE IS200-LIKE DOMAIN-CONTAINING PROTEIN"/>
    <property type="match status" value="1"/>
</dbReference>
<dbReference type="AlphaFoldDB" id="A0A1Y0EJS5"/>
<gene>
    <name evidence="3" type="ORF">CCO03_03585</name>
</gene>
<reference evidence="3 4" key="1">
    <citation type="submission" date="2017-05" db="EMBL/GenBank/DDBJ databases">
        <authorList>
            <person name="Song R."/>
            <person name="Chenine A.L."/>
            <person name="Ruprecht R.M."/>
        </authorList>
    </citation>
    <scope>NUCLEOTIDE SEQUENCE [LARGE SCALE GENOMIC DNA]</scope>
    <source>
        <strain evidence="3 4">DSM 26136</strain>
    </source>
</reference>
<evidence type="ECO:0000313" key="3">
    <source>
        <dbReference type="EMBL" id="ARU03885.1"/>
    </source>
</evidence>
<proteinExistence type="predicted"/>
<dbReference type="KEGG" id="cser:CCO03_03585"/>